<evidence type="ECO:0000256" key="1">
    <source>
        <dbReference type="ARBA" id="ARBA00004383"/>
    </source>
</evidence>
<feature type="chain" id="PRO_5020923064" description="Protein TonB" evidence="11">
    <location>
        <begin position="25"/>
        <end position="110"/>
    </location>
</feature>
<gene>
    <name evidence="13" type="ORF">E5162_00145</name>
</gene>
<dbReference type="GO" id="GO:0030288">
    <property type="term" value="C:outer membrane-bounded periplasmic space"/>
    <property type="evidence" value="ECO:0007669"/>
    <property type="project" value="InterPro"/>
</dbReference>
<dbReference type="InterPro" id="IPR006260">
    <property type="entry name" value="TonB/TolA_C"/>
</dbReference>
<comment type="similarity">
    <text evidence="2 10">Belongs to the TonB family.</text>
</comment>
<evidence type="ECO:0000256" key="8">
    <source>
        <dbReference type="ARBA" id="ARBA00022989"/>
    </source>
</evidence>
<dbReference type="PRINTS" id="PR01374">
    <property type="entry name" value="TONBPROTEIN"/>
</dbReference>
<evidence type="ECO:0000256" key="3">
    <source>
        <dbReference type="ARBA" id="ARBA00022448"/>
    </source>
</evidence>
<evidence type="ECO:0000256" key="5">
    <source>
        <dbReference type="ARBA" id="ARBA00022519"/>
    </source>
</evidence>
<reference evidence="13 14" key="1">
    <citation type="journal article" date="2013" name="Int. J. Syst. Evol. Microbiol.">
        <title>Marinicauda pacifica gen. nov., sp. nov., a prosthecate alphaproteobacterium of the family Hyphomonadaceae isolated from deep seawater.</title>
        <authorList>
            <person name="Zhang X.Y."/>
            <person name="Li G.W."/>
            <person name="Wang C.S."/>
            <person name="Zhang Y.J."/>
            <person name="Xu X.W."/>
            <person name="Li H."/>
            <person name="Liu A."/>
            <person name="Liu C."/>
            <person name="Xie B.B."/>
            <person name="Qin Q.L."/>
            <person name="Xu Z."/>
            <person name="Chen X.L."/>
            <person name="Zhou B.C."/>
            <person name="Zhang Y.Z."/>
        </authorList>
    </citation>
    <scope>NUCLEOTIDE SEQUENCE [LARGE SCALE GENOMIC DNA]</scope>
    <source>
        <strain evidence="13 14">P-1 km-3</strain>
    </source>
</reference>
<comment type="function">
    <text evidence="10">Interacts with outer membrane receptor proteins that carry out high-affinity binding and energy dependent uptake into the periplasmic space of specific substrates. It could act to transduce energy from the cytoplasmic membrane to specific energy-requiring processes in the outer membrane, resulting in the release into the periplasm of ligands bound by these outer membrane proteins.</text>
</comment>
<keyword evidence="5 10" id="KW-0997">Cell inner membrane</keyword>
<dbReference type="Proteomes" id="UP000305451">
    <property type="component" value="Unassembled WGS sequence"/>
</dbReference>
<dbReference type="EMBL" id="SRXV01000001">
    <property type="protein sequence ID" value="TGY93744.1"/>
    <property type="molecule type" value="Genomic_DNA"/>
</dbReference>
<sequence>MKKFSSLMAAVVTGASLMGGTAFAQAAEPELVEVAAPEYPRGAERRELEGYVTVRYNVTETGEVANVEVVEQTPEGIFDRAVLRALEDWRYVPGSVTTGVEKRFDFNLGG</sequence>
<organism evidence="13 14">
    <name type="scientific">Marinicauda pacifica</name>
    <dbReference type="NCBI Taxonomy" id="1133559"/>
    <lineage>
        <taxon>Bacteria</taxon>
        <taxon>Pseudomonadati</taxon>
        <taxon>Pseudomonadota</taxon>
        <taxon>Alphaproteobacteria</taxon>
        <taxon>Maricaulales</taxon>
        <taxon>Maricaulaceae</taxon>
        <taxon>Marinicauda</taxon>
    </lineage>
</organism>
<evidence type="ECO:0000256" key="7">
    <source>
        <dbReference type="ARBA" id="ARBA00022927"/>
    </source>
</evidence>
<evidence type="ECO:0000259" key="12">
    <source>
        <dbReference type="PROSITE" id="PS52015"/>
    </source>
</evidence>
<evidence type="ECO:0000256" key="4">
    <source>
        <dbReference type="ARBA" id="ARBA00022475"/>
    </source>
</evidence>
<dbReference type="GO" id="GO:0031992">
    <property type="term" value="F:energy transducer activity"/>
    <property type="evidence" value="ECO:0007669"/>
    <property type="project" value="InterPro"/>
</dbReference>
<protein>
    <recommendedName>
        <fullName evidence="10">Protein TonB</fullName>
    </recommendedName>
</protein>
<dbReference type="Pfam" id="PF03544">
    <property type="entry name" value="TonB_C"/>
    <property type="match status" value="1"/>
</dbReference>
<dbReference type="PROSITE" id="PS52015">
    <property type="entry name" value="TONB_CTD"/>
    <property type="match status" value="1"/>
</dbReference>
<feature type="domain" description="TonB C-terminal" evidence="12">
    <location>
        <begin position="24"/>
        <end position="110"/>
    </location>
</feature>
<dbReference type="OrthoDB" id="7632563at2"/>
<comment type="caution">
    <text evidence="13">The sequence shown here is derived from an EMBL/GenBank/DDBJ whole genome shotgun (WGS) entry which is preliminary data.</text>
</comment>
<dbReference type="InterPro" id="IPR003538">
    <property type="entry name" value="TonB"/>
</dbReference>
<keyword evidence="14" id="KW-1185">Reference proteome</keyword>
<comment type="subcellular location">
    <subcellularLocation>
        <location evidence="1 10">Cell inner membrane</location>
        <topology evidence="1 10">Single-pass membrane protein</topology>
        <orientation evidence="1 10">Periplasmic side</orientation>
    </subcellularLocation>
</comment>
<dbReference type="InterPro" id="IPR051045">
    <property type="entry name" value="TonB-dependent_transducer"/>
</dbReference>
<dbReference type="PANTHER" id="PTHR33446">
    <property type="entry name" value="PROTEIN TONB-RELATED"/>
    <property type="match status" value="1"/>
</dbReference>
<keyword evidence="3 10" id="KW-0813">Transport</keyword>
<evidence type="ECO:0000313" key="13">
    <source>
        <dbReference type="EMBL" id="TGY93744.1"/>
    </source>
</evidence>
<dbReference type="RefSeq" id="WP_135942938.1">
    <property type="nucleotide sequence ID" value="NZ_BMEI01000001.1"/>
</dbReference>
<keyword evidence="6" id="KW-0812">Transmembrane</keyword>
<dbReference type="GO" id="GO:0015891">
    <property type="term" value="P:siderophore transport"/>
    <property type="evidence" value="ECO:0007669"/>
    <property type="project" value="InterPro"/>
</dbReference>
<keyword evidence="7 10" id="KW-0653">Protein transport</keyword>
<name>A0A4S2HCK8_9PROT</name>
<evidence type="ECO:0000313" key="14">
    <source>
        <dbReference type="Proteomes" id="UP000305451"/>
    </source>
</evidence>
<feature type="signal peptide" evidence="11">
    <location>
        <begin position="1"/>
        <end position="24"/>
    </location>
</feature>
<dbReference type="GO" id="GO:0005886">
    <property type="term" value="C:plasma membrane"/>
    <property type="evidence" value="ECO:0007669"/>
    <property type="project" value="UniProtKB-SubCell"/>
</dbReference>
<dbReference type="NCBIfam" id="TIGR01352">
    <property type="entry name" value="tonB_Cterm"/>
    <property type="match status" value="1"/>
</dbReference>
<evidence type="ECO:0000256" key="11">
    <source>
        <dbReference type="SAM" id="SignalP"/>
    </source>
</evidence>
<evidence type="ECO:0000256" key="6">
    <source>
        <dbReference type="ARBA" id="ARBA00022692"/>
    </source>
</evidence>
<dbReference type="Gene3D" id="3.30.2420.10">
    <property type="entry name" value="TonB"/>
    <property type="match status" value="1"/>
</dbReference>
<dbReference type="GO" id="GO:0015031">
    <property type="term" value="P:protein transport"/>
    <property type="evidence" value="ECO:0007669"/>
    <property type="project" value="UniProtKB-UniRule"/>
</dbReference>
<keyword evidence="9" id="KW-0472">Membrane</keyword>
<keyword evidence="11" id="KW-0732">Signal</keyword>
<accession>A0A4S2HCK8</accession>
<keyword evidence="10" id="KW-0735">Signal-anchor</keyword>
<evidence type="ECO:0000256" key="10">
    <source>
        <dbReference type="RuleBase" id="RU362123"/>
    </source>
</evidence>
<keyword evidence="4 10" id="KW-1003">Cell membrane</keyword>
<dbReference type="InterPro" id="IPR037682">
    <property type="entry name" value="TonB_C"/>
</dbReference>
<keyword evidence="8" id="KW-1133">Transmembrane helix</keyword>
<dbReference type="SUPFAM" id="SSF74653">
    <property type="entry name" value="TolA/TonB C-terminal domain"/>
    <property type="match status" value="1"/>
</dbReference>
<evidence type="ECO:0000256" key="2">
    <source>
        <dbReference type="ARBA" id="ARBA00006555"/>
    </source>
</evidence>
<evidence type="ECO:0000256" key="9">
    <source>
        <dbReference type="ARBA" id="ARBA00023136"/>
    </source>
</evidence>
<dbReference type="AlphaFoldDB" id="A0A4S2HCK8"/>
<dbReference type="GO" id="GO:0055085">
    <property type="term" value="P:transmembrane transport"/>
    <property type="evidence" value="ECO:0007669"/>
    <property type="project" value="InterPro"/>
</dbReference>
<proteinExistence type="inferred from homology"/>